<dbReference type="InterPro" id="IPR003004">
    <property type="entry name" value="GspF/PilC"/>
</dbReference>
<keyword evidence="3 9" id="KW-0813">Transport</keyword>
<evidence type="ECO:0000256" key="2">
    <source>
        <dbReference type="ARBA" id="ARBA00005745"/>
    </source>
</evidence>
<evidence type="ECO:0000256" key="4">
    <source>
        <dbReference type="ARBA" id="ARBA00022475"/>
    </source>
</evidence>
<dbReference type="InterPro" id="IPR001992">
    <property type="entry name" value="T2SS_GspF/T4SS_PilC_CS"/>
</dbReference>
<sequence>MEFVYKIKDEQGKIKEAVASAESPNVLKARLQARGIEVVEIRPRTAGGDLQATWKALNESVLQVDLLERVTIKDMVVFSRQFAAMVSSGVAMLRTLTIIVEQCKNRKLKRCLEDVRQSIEAGLSLSDAMARHPQIFDKLYVSMIKAGETGGILADVLKRLADFLESKSKLNQKVRAAMIYPMVVLVVSILVFWGMLTFILPIFEGLFKNIGSELPAYTQALVALSQAVRSVWAFLFMVGLLIAGWFIKKYYATTAGRLQIDGLIYVTPMLGDLVAKVSIARFSRTFGTLLRAGVPMLTALDVVKDTADNAVVAESIRKIYTDVRQGGSLSKPMTKSQVFPSMVTQMVAVGEETGRLDEMLSKVADFYDMEVENAVEALTSLLEPVMVVGIGGIVGSIVIGMYLPIFTVINQLR</sequence>
<dbReference type="AlphaFoldDB" id="A0A8J7PFN7"/>
<keyword evidence="4" id="KW-1003">Cell membrane</keyword>
<dbReference type="Proteomes" id="UP000664277">
    <property type="component" value="Unassembled WGS sequence"/>
</dbReference>
<keyword evidence="7 10" id="KW-1133">Transmembrane helix</keyword>
<dbReference type="GO" id="GO:0009306">
    <property type="term" value="P:protein secretion"/>
    <property type="evidence" value="ECO:0007669"/>
    <property type="project" value="InterPro"/>
</dbReference>
<evidence type="ECO:0000313" key="13">
    <source>
        <dbReference type="Proteomes" id="UP000664277"/>
    </source>
</evidence>
<dbReference type="GO" id="GO:0005886">
    <property type="term" value="C:plasma membrane"/>
    <property type="evidence" value="ECO:0007669"/>
    <property type="project" value="UniProtKB-SubCell"/>
</dbReference>
<evidence type="ECO:0000256" key="9">
    <source>
        <dbReference type="RuleBase" id="RU003923"/>
    </source>
</evidence>
<evidence type="ECO:0000256" key="6">
    <source>
        <dbReference type="ARBA" id="ARBA00022692"/>
    </source>
</evidence>
<comment type="caution">
    <text evidence="12">The sequence shown here is derived from an EMBL/GenBank/DDBJ whole genome shotgun (WGS) entry which is preliminary data.</text>
</comment>
<evidence type="ECO:0000256" key="5">
    <source>
        <dbReference type="ARBA" id="ARBA00022519"/>
    </source>
</evidence>
<feature type="transmembrane region" description="Helical" evidence="10">
    <location>
        <begin position="223"/>
        <end position="247"/>
    </location>
</feature>
<accession>A0A8J7PFN7</accession>
<dbReference type="Gene3D" id="1.20.81.30">
    <property type="entry name" value="Type II secretion system (T2SS), domain F"/>
    <property type="match status" value="2"/>
</dbReference>
<comment type="subcellular location">
    <subcellularLocation>
        <location evidence="1">Cell inner membrane</location>
        <topology evidence="1">Multi-pass membrane protein</topology>
    </subcellularLocation>
    <subcellularLocation>
        <location evidence="9">Cell membrane</location>
        <topology evidence="9">Multi-pass membrane protein</topology>
    </subcellularLocation>
</comment>
<evidence type="ECO:0000256" key="1">
    <source>
        <dbReference type="ARBA" id="ARBA00004429"/>
    </source>
</evidence>
<evidence type="ECO:0000259" key="11">
    <source>
        <dbReference type="Pfam" id="PF00482"/>
    </source>
</evidence>
<feature type="domain" description="Type II secretion system protein GspF" evidence="11">
    <location>
        <begin position="78"/>
        <end position="201"/>
    </location>
</feature>
<evidence type="ECO:0000313" key="12">
    <source>
        <dbReference type="EMBL" id="MBN8659193.1"/>
    </source>
</evidence>
<keyword evidence="5" id="KW-0997">Cell inner membrane</keyword>
<keyword evidence="8 10" id="KW-0472">Membrane</keyword>
<dbReference type="PANTHER" id="PTHR30012">
    <property type="entry name" value="GENERAL SECRETION PATHWAY PROTEIN"/>
    <property type="match status" value="1"/>
</dbReference>
<evidence type="ECO:0000256" key="7">
    <source>
        <dbReference type="ARBA" id="ARBA00022989"/>
    </source>
</evidence>
<keyword evidence="6 9" id="KW-0812">Transmembrane</keyword>
<name>A0A8J7PFN7_9BACT</name>
<evidence type="ECO:0000256" key="3">
    <source>
        <dbReference type="ARBA" id="ARBA00022448"/>
    </source>
</evidence>
<dbReference type="PRINTS" id="PR00812">
    <property type="entry name" value="BCTERIALGSPF"/>
</dbReference>
<gene>
    <name evidence="12" type="ORF">J0M35_02440</name>
</gene>
<comment type="similarity">
    <text evidence="2 9">Belongs to the GSP F family.</text>
</comment>
<dbReference type="InterPro" id="IPR042094">
    <property type="entry name" value="T2SS_GspF_sf"/>
</dbReference>
<feature type="transmembrane region" description="Helical" evidence="10">
    <location>
        <begin position="177"/>
        <end position="203"/>
    </location>
</feature>
<feature type="domain" description="Type II secretion system protein GspF" evidence="11">
    <location>
        <begin position="282"/>
        <end position="404"/>
    </location>
</feature>
<reference evidence="12" key="1">
    <citation type="submission" date="2021-02" db="EMBL/GenBank/DDBJ databases">
        <title>Genome-Resolved Metagenomics of a Microbial Community Performing Photosynthetic Biological Nutrient Removal.</title>
        <authorList>
            <person name="Mcdaniel E.A."/>
        </authorList>
    </citation>
    <scope>NUCLEOTIDE SEQUENCE</scope>
    <source>
        <strain evidence="12">UWPOB_OBS1</strain>
    </source>
</reference>
<dbReference type="PROSITE" id="PS00874">
    <property type="entry name" value="T2SP_F"/>
    <property type="match status" value="1"/>
</dbReference>
<dbReference type="PANTHER" id="PTHR30012:SF0">
    <property type="entry name" value="TYPE II SECRETION SYSTEM PROTEIN F-RELATED"/>
    <property type="match status" value="1"/>
</dbReference>
<evidence type="ECO:0000256" key="8">
    <source>
        <dbReference type="ARBA" id="ARBA00023136"/>
    </source>
</evidence>
<dbReference type="Pfam" id="PF00482">
    <property type="entry name" value="T2SSF"/>
    <property type="match status" value="2"/>
</dbReference>
<dbReference type="InterPro" id="IPR018076">
    <property type="entry name" value="T2SS_GspF_dom"/>
</dbReference>
<feature type="transmembrane region" description="Helical" evidence="10">
    <location>
        <begin position="385"/>
        <end position="409"/>
    </location>
</feature>
<evidence type="ECO:0000256" key="10">
    <source>
        <dbReference type="SAM" id="Phobius"/>
    </source>
</evidence>
<dbReference type="EMBL" id="JAFLCK010000002">
    <property type="protein sequence ID" value="MBN8659193.1"/>
    <property type="molecule type" value="Genomic_DNA"/>
</dbReference>
<dbReference type="FunFam" id="1.20.81.30:FF:000001">
    <property type="entry name" value="Type II secretion system protein F"/>
    <property type="match status" value="2"/>
</dbReference>
<protein>
    <submittedName>
        <fullName evidence="12">Type II secretion system F family protein</fullName>
    </submittedName>
</protein>
<proteinExistence type="inferred from homology"/>
<organism evidence="12 13">
    <name type="scientific">Candidatus Obscuribacter phosphatis</name>
    <dbReference type="NCBI Taxonomy" id="1906157"/>
    <lineage>
        <taxon>Bacteria</taxon>
        <taxon>Bacillati</taxon>
        <taxon>Candidatus Melainabacteria</taxon>
        <taxon>Candidatus Obscuribacterales</taxon>
        <taxon>Candidatus Obscuribacteraceae</taxon>
        <taxon>Candidatus Obscuribacter</taxon>
    </lineage>
</organism>